<sequence>MAVATGQQTVSVITIPEHRYDHSRDTRFEMRLRRERGVDSWKPEVNVQKHRASRLFAYWNFLKGCQEEAMVDREL</sequence>
<dbReference type="Proteomes" id="UP001056436">
    <property type="component" value="Unassembled WGS sequence"/>
</dbReference>
<reference evidence="1" key="1">
    <citation type="submission" date="2019-01" db="EMBL/GenBank/DDBJ databases">
        <title>Colletotrichum abscissum LGMF1257.</title>
        <authorList>
            <person name="Baroncelli R."/>
        </authorList>
    </citation>
    <scope>NUCLEOTIDE SEQUENCE</scope>
    <source>
        <strain evidence="1">Ca142</strain>
    </source>
</reference>
<proteinExistence type="predicted"/>
<gene>
    <name evidence="1" type="ORF">CABS02_13182</name>
</gene>
<evidence type="ECO:0000313" key="1">
    <source>
        <dbReference type="EMBL" id="KAI3534601.1"/>
    </source>
</evidence>
<keyword evidence="2" id="KW-1185">Reference proteome</keyword>
<name>A0A9P9X3D8_9PEZI</name>
<accession>A0A9P9X3D8</accession>
<organism evidence="1 2">
    <name type="scientific">Colletotrichum abscissum</name>
    <dbReference type="NCBI Taxonomy" id="1671311"/>
    <lineage>
        <taxon>Eukaryota</taxon>
        <taxon>Fungi</taxon>
        <taxon>Dikarya</taxon>
        <taxon>Ascomycota</taxon>
        <taxon>Pezizomycotina</taxon>
        <taxon>Sordariomycetes</taxon>
        <taxon>Hypocreomycetidae</taxon>
        <taxon>Glomerellales</taxon>
        <taxon>Glomerellaceae</taxon>
        <taxon>Colletotrichum</taxon>
        <taxon>Colletotrichum acutatum species complex</taxon>
    </lineage>
</organism>
<dbReference type="AlphaFoldDB" id="A0A9P9X3D8"/>
<evidence type="ECO:0000313" key="2">
    <source>
        <dbReference type="Proteomes" id="UP001056436"/>
    </source>
</evidence>
<dbReference type="EMBL" id="SDAQ01000143">
    <property type="protein sequence ID" value="KAI3534601.1"/>
    <property type="molecule type" value="Genomic_DNA"/>
</dbReference>
<comment type="caution">
    <text evidence="1">The sequence shown here is derived from an EMBL/GenBank/DDBJ whole genome shotgun (WGS) entry which is preliminary data.</text>
</comment>
<protein>
    <submittedName>
        <fullName evidence="1">Uncharacterized protein</fullName>
    </submittedName>
</protein>